<dbReference type="EMBL" id="CP027657">
    <property type="protein sequence ID" value="AVO54134.1"/>
    <property type="molecule type" value="Genomic_DNA"/>
</dbReference>
<proteinExistence type="predicted"/>
<evidence type="ECO:0000313" key="2">
    <source>
        <dbReference type="EMBL" id="AVO54134.1"/>
    </source>
</evidence>
<dbReference type="Pfam" id="PF18629">
    <property type="entry name" value="DUF5629"/>
    <property type="match status" value="1"/>
</dbReference>
<dbReference type="Gene3D" id="2.30.29.190">
    <property type="match status" value="1"/>
</dbReference>
<reference evidence="2 3" key="1">
    <citation type="submission" date="2018-03" db="EMBL/GenBank/DDBJ databases">
        <title>Complete genome sequence and methylome analysis of Pseudomonas mendocina NEB 698.</title>
        <authorList>
            <person name="Morgan R.D."/>
        </authorList>
    </citation>
    <scope>NUCLEOTIDE SEQUENCE [LARGE SCALE GENOMIC DNA]</scope>
    <source>
        <strain evidence="2 3">NEB698</strain>
    </source>
</reference>
<name>A0A2R3QQX6_ECTME</name>
<organism evidence="2 3">
    <name type="scientific">Ectopseudomonas mendocina</name>
    <name type="common">Pseudomonas mendocina</name>
    <dbReference type="NCBI Taxonomy" id="300"/>
    <lineage>
        <taxon>Bacteria</taxon>
        <taxon>Pseudomonadati</taxon>
        <taxon>Pseudomonadota</taxon>
        <taxon>Gammaproteobacteria</taxon>
        <taxon>Pseudomonadales</taxon>
        <taxon>Pseudomonadaceae</taxon>
        <taxon>Ectopseudomonas</taxon>
    </lineage>
</organism>
<sequence length="112" mass="12517">MTTLIEALQGADMLEIDGLHAWQFELDDALLQKPDADATQPLLWIECMDGRTARRWQFSLASVRASAHDAPNDSWTLADANGPHVLKCFAAFRGDNLDDEDDEDDEDDDEVP</sequence>
<evidence type="ECO:0000313" key="3">
    <source>
        <dbReference type="Proteomes" id="UP000238327"/>
    </source>
</evidence>
<dbReference type="RefSeq" id="WP_106738880.1">
    <property type="nucleotide sequence ID" value="NZ_CP027657.1"/>
</dbReference>
<feature type="domain" description="DUF5629" evidence="1">
    <location>
        <begin position="3"/>
        <end position="92"/>
    </location>
</feature>
<dbReference type="AlphaFoldDB" id="A0A2R3QQX6"/>
<gene>
    <name evidence="2" type="ORF">C7A17_15615</name>
</gene>
<dbReference type="Proteomes" id="UP000238327">
    <property type="component" value="Chromosome"/>
</dbReference>
<dbReference type="OrthoDB" id="7013999at2"/>
<protein>
    <recommendedName>
        <fullName evidence="1">DUF5629 domain-containing protein</fullName>
    </recommendedName>
</protein>
<accession>A0A2R3QQX6</accession>
<dbReference type="InterPro" id="IPR041081">
    <property type="entry name" value="DUF5629"/>
</dbReference>
<evidence type="ECO:0000259" key="1">
    <source>
        <dbReference type="Pfam" id="PF18629"/>
    </source>
</evidence>